<gene>
    <name evidence="1" type="ORF">LTRI10_LOCUS5648</name>
</gene>
<name>A0AAV2CPQ3_9ROSI</name>
<evidence type="ECO:0000313" key="2">
    <source>
        <dbReference type="Proteomes" id="UP001497516"/>
    </source>
</evidence>
<keyword evidence="2" id="KW-1185">Reference proteome</keyword>
<protein>
    <submittedName>
        <fullName evidence="1">Uncharacterized protein</fullName>
    </submittedName>
</protein>
<reference evidence="1 2" key="1">
    <citation type="submission" date="2024-04" db="EMBL/GenBank/DDBJ databases">
        <authorList>
            <person name="Fracassetti M."/>
        </authorList>
    </citation>
    <scope>NUCLEOTIDE SEQUENCE [LARGE SCALE GENOMIC DNA]</scope>
</reference>
<proteinExistence type="predicted"/>
<organism evidence="1 2">
    <name type="scientific">Linum trigynum</name>
    <dbReference type="NCBI Taxonomy" id="586398"/>
    <lineage>
        <taxon>Eukaryota</taxon>
        <taxon>Viridiplantae</taxon>
        <taxon>Streptophyta</taxon>
        <taxon>Embryophyta</taxon>
        <taxon>Tracheophyta</taxon>
        <taxon>Spermatophyta</taxon>
        <taxon>Magnoliopsida</taxon>
        <taxon>eudicotyledons</taxon>
        <taxon>Gunneridae</taxon>
        <taxon>Pentapetalae</taxon>
        <taxon>rosids</taxon>
        <taxon>fabids</taxon>
        <taxon>Malpighiales</taxon>
        <taxon>Linaceae</taxon>
        <taxon>Linum</taxon>
    </lineage>
</organism>
<dbReference type="Proteomes" id="UP001497516">
    <property type="component" value="Chromosome 1"/>
</dbReference>
<sequence length="154" mass="17092">MEEMLLGSGGRSMKGLLLGSGCRFFPRSPRNLIGIRRMEGRSIDEASLKRCGRLFPRSPRNLIGLRGVERRSIDGGDAAAELRISRWFSSSRRFSKRLRRMRGCSGRDAERAAAGRSMEVAGGDAAAERRLYGVAAELLAGMQQEEWRLYGAKV</sequence>
<accession>A0AAV2CPQ3</accession>
<dbReference type="AlphaFoldDB" id="A0AAV2CPQ3"/>
<evidence type="ECO:0000313" key="1">
    <source>
        <dbReference type="EMBL" id="CAL1358064.1"/>
    </source>
</evidence>
<dbReference type="EMBL" id="OZ034813">
    <property type="protein sequence ID" value="CAL1358064.1"/>
    <property type="molecule type" value="Genomic_DNA"/>
</dbReference>